<gene>
    <name evidence="3" type="ORF">PGLA1383_LOCUS48640</name>
</gene>
<feature type="region of interest" description="Disordered" evidence="1">
    <location>
        <begin position="280"/>
        <end position="318"/>
    </location>
</feature>
<name>A0A813H509_POLGL</name>
<feature type="compositionally biased region" description="Polar residues" evidence="1">
    <location>
        <begin position="172"/>
        <end position="185"/>
    </location>
</feature>
<dbReference type="EMBL" id="CAJNNV010030505">
    <property type="protein sequence ID" value="CAE8632710.1"/>
    <property type="molecule type" value="Genomic_DNA"/>
</dbReference>
<sequence>MTPPLAAPPGLEGAEKARRARAARRGGGGRKRLGGGLLGHGAATGLSASDSWGAPCAGGSMEADNGHADVYDTWDVAQISAEVKQAVMEEADGQLMDRLSQVGRQGAQDMKKLQAQHEQSTEQLQQSVAGFRTAQDSLEVENRQLRQLLMTLSDQLVHITGSGKDAHRHGSVTPSTCATPSGSSAVPTPSALGGLTPLLLRAFSGGSSGMVTPNGSEFGGLPPATPAGEKLSLADSLISGPPGLTPRLPEVPPFPFPSAAQQLPAASAAAPLCLADALGFGSPKKAPPQEPRSAPQTPAPKTPPSRVFPPSPPRHAAPSQLDFEEAAVDAFIFGLTLRVAQAADLGLSMSASGLSVLRIDSIQTGSAAEAWNRQCSSSGSPDRVLRSGDQIVSVNDIGGDVQEFQCTRHAVRVEFAELKRTFQASGGVRSSRGAAAHGLAAGLAAAGLAAASPPASPPPPPPPCAPPAFLAAGVGACEFVPLSPMSLNFGCGSSSGPALAEQQRRPRLLRLLKAKRPGHCGGTPSTSQLPSRATWAGKAPNSRSPQRPSQLPSQRPAEVSSRDSRLLHREDRRVSGLRLSQVGFPGCKPCSDWLALERRMLQLWVPPAMHFPAQSGCLGYANGTEQIGCFSLAELSPFSAGLLAH</sequence>
<protein>
    <recommendedName>
        <fullName evidence="2">PDZ domain-containing protein</fullName>
    </recommendedName>
</protein>
<dbReference type="AlphaFoldDB" id="A0A813H509"/>
<feature type="region of interest" description="Disordered" evidence="1">
    <location>
        <begin position="162"/>
        <end position="185"/>
    </location>
</feature>
<feature type="compositionally biased region" description="Low complexity" evidence="1">
    <location>
        <begin position="542"/>
        <end position="556"/>
    </location>
</feature>
<feature type="region of interest" description="Disordered" evidence="1">
    <location>
        <begin position="236"/>
        <end position="256"/>
    </location>
</feature>
<evidence type="ECO:0000259" key="2">
    <source>
        <dbReference type="PROSITE" id="PS50106"/>
    </source>
</evidence>
<feature type="region of interest" description="Disordered" evidence="1">
    <location>
        <begin position="1"/>
        <end position="36"/>
    </location>
</feature>
<reference evidence="3" key="1">
    <citation type="submission" date="2021-02" db="EMBL/GenBank/DDBJ databases">
        <authorList>
            <person name="Dougan E. K."/>
            <person name="Rhodes N."/>
            <person name="Thang M."/>
            <person name="Chan C."/>
        </authorList>
    </citation>
    <scope>NUCLEOTIDE SEQUENCE</scope>
</reference>
<dbReference type="Proteomes" id="UP000654075">
    <property type="component" value="Unassembled WGS sequence"/>
</dbReference>
<evidence type="ECO:0000313" key="4">
    <source>
        <dbReference type="Proteomes" id="UP000654075"/>
    </source>
</evidence>
<evidence type="ECO:0000313" key="3">
    <source>
        <dbReference type="EMBL" id="CAE8632710.1"/>
    </source>
</evidence>
<feature type="domain" description="PDZ" evidence="2">
    <location>
        <begin position="334"/>
        <end position="396"/>
    </location>
</feature>
<feature type="compositionally biased region" description="Basic residues" evidence="1">
    <location>
        <begin position="18"/>
        <end position="33"/>
    </location>
</feature>
<feature type="region of interest" description="Disordered" evidence="1">
    <location>
        <begin position="515"/>
        <end position="567"/>
    </location>
</feature>
<keyword evidence="4" id="KW-1185">Reference proteome</keyword>
<evidence type="ECO:0000256" key="1">
    <source>
        <dbReference type="SAM" id="MobiDB-lite"/>
    </source>
</evidence>
<organism evidence="3 4">
    <name type="scientific">Polarella glacialis</name>
    <name type="common">Dinoflagellate</name>
    <dbReference type="NCBI Taxonomy" id="89957"/>
    <lineage>
        <taxon>Eukaryota</taxon>
        <taxon>Sar</taxon>
        <taxon>Alveolata</taxon>
        <taxon>Dinophyceae</taxon>
        <taxon>Suessiales</taxon>
        <taxon>Suessiaceae</taxon>
        <taxon>Polarella</taxon>
    </lineage>
</organism>
<proteinExistence type="predicted"/>
<feature type="compositionally biased region" description="Pro residues" evidence="1">
    <location>
        <begin position="297"/>
        <end position="315"/>
    </location>
</feature>
<comment type="caution">
    <text evidence="3">The sequence shown here is derived from an EMBL/GenBank/DDBJ whole genome shotgun (WGS) entry which is preliminary data.</text>
</comment>
<dbReference type="InterPro" id="IPR001478">
    <property type="entry name" value="PDZ"/>
</dbReference>
<accession>A0A813H509</accession>
<dbReference type="PROSITE" id="PS50106">
    <property type="entry name" value="PDZ"/>
    <property type="match status" value="1"/>
</dbReference>